<dbReference type="Pfam" id="PF09835">
    <property type="entry name" value="DUF2062"/>
    <property type="match status" value="1"/>
</dbReference>
<gene>
    <name evidence="3" type="ORF">FLL46_18065</name>
</gene>
<keyword evidence="1" id="KW-0472">Membrane</keyword>
<evidence type="ECO:0000313" key="4">
    <source>
        <dbReference type="Proteomes" id="UP000315439"/>
    </source>
</evidence>
<dbReference type="RefSeq" id="WP_142932751.1">
    <property type="nucleotide sequence ID" value="NZ_ML660167.1"/>
</dbReference>
<feature type="transmembrane region" description="Helical" evidence="1">
    <location>
        <begin position="37"/>
        <end position="57"/>
    </location>
</feature>
<name>A0A545U8N6_9GAMM</name>
<accession>A0A545U8N6</accession>
<keyword evidence="1" id="KW-1133">Transmembrane helix</keyword>
<proteinExistence type="predicted"/>
<dbReference type="InterPro" id="IPR018639">
    <property type="entry name" value="DUF2062"/>
</dbReference>
<comment type="caution">
    <text evidence="3">The sequence shown here is derived from an EMBL/GenBank/DDBJ whole genome shotgun (WGS) entry which is preliminary data.</text>
</comment>
<evidence type="ECO:0000313" key="3">
    <source>
        <dbReference type="EMBL" id="TQV85832.1"/>
    </source>
</evidence>
<dbReference type="PANTHER" id="PTHR40547:SF1">
    <property type="entry name" value="SLL0298 PROTEIN"/>
    <property type="match status" value="1"/>
</dbReference>
<feature type="domain" description="DUF2062" evidence="2">
    <location>
        <begin position="22"/>
        <end position="161"/>
    </location>
</feature>
<reference evidence="3 4" key="1">
    <citation type="submission" date="2019-07" db="EMBL/GenBank/DDBJ databases">
        <title>Draft genome for Aliikangiella sp. M105.</title>
        <authorList>
            <person name="Wang G."/>
        </authorList>
    </citation>
    <scope>NUCLEOTIDE SEQUENCE [LARGE SCALE GENOMIC DNA]</scope>
    <source>
        <strain evidence="3 4">M105</strain>
    </source>
</reference>
<sequence>MPRKLIKRYLPDPDAIKDNKFLRVFGKFIHDPQLWHLTRFSVSHAFLVGLFCAFIPVPFQMVLAAGGAIMFRANIAISVALVWVTNPITMPFIFGFAYLVGLWTLGQETDGTEFELSWDWLAANDFWGPFLWGCFLCGVVAAGLGYMGLRLFWRIHILSAWQERIKKREARNKAG</sequence>
<keyword evidence="1" id="KW-0812">Transmembrane</keyword>
<feature type="transmembrane region" description="Helical" evidence="1">
    <location>
        <begin position="88"/>
        <end position="106"/>
    </location>
</feature>
<dbReference type="Proteomes" id="UP000315439">
    <property type="component" value="Unassembled WGS sequence"/>
</dbReference>
<dbReference type="EMBL" id="VIKS01000011">
    <property type="protein sequence ID" value="TQV85832.1"/>
    <property type="molecule type" value="Genomic_DNA"/>
</dbReference>
<evidence type="ECO:0000259" key="2">
    <source>
        <dbReference type="Pfam" id="PF09835"/>
    </source>
</evidence>
<dbReference type="AlphaFoldDB" id="A0A545U8N6"/>
<organism evidence="3 4">
    <name type="scientific">Aliikangiella coralliicola</name>
    <dbReference type="NCBI Taxonomy" id="2592383"/>
    <lineage>
        <taxon>Bacteria</taxon>
        <taxon>Pseudomonadati</taxon>
        <taxon>Pseudomonadota</taxon>
        <taxon>Gammaproteobacteria</taxon>
        <taxon>Oceanospirillales</taxon>
        <taxon>Pleioneaceae</taxon>
        <taxon>Aliikangiella</taxon>
    </lineage>
</organism>
<dbReference type="OrthoDB" id="9786029at2"/>
<feature type="transmembrane region" description="Helical" evidence="1">
    <location>
        <begin position="126"/>
        <end position="149"/>
    </location>
</feature>
<evidence type="ECO:0000256" key="1">
    <source>
        <dbReference type="SAM" id="Phobius"/>
    </source>
</evidence>
<keyword evidence="4" id="KW-1185">Reference proteome</keyword>
<protein>
    <submittedName>
        <fullName evidence="3">DUF2062 domain-containing protein</fullName>
    </submittedName>
</protein>
<dbReference type="PANTHER" id="PTHR40547">
    <property type="entry name" value="SLL0298 PROTEIN"/>
    <property type="match status" value="1"/>
</dbReference>